<comment type="similarity">
    <text evidence="1">Belongs to the universal ribosomal protein uL13 family.</text>
</comment>
<feature type="transmembrane region" description="Helical" evidence="6">
    <location>
        <begin position="293"/>
        <end position="310"/>
    </location>
</feature>
<dbReference type="GO" id="GO:0003735">
    <property type="term" value="F:structural constituent of ribosome"/>
    <property type="evidence" value="ECO:0007669"/>
    <property type="project" value="InterPro"/>
</dbReference>
<dbReference type="GO" id="GO:1990904">
    <property type="term" value="C:ribonucleoprotein complex"/>
    <property type="evidence" value="ECO:0007669"/>
    <property type="project" value="UniProtKB-KW"/>
</dbReference>
<reference evidence="8" key="1">
    <citation type="journal article" date="2020" name="Ecol. Evol.">
        <title>Genome structure and content of the rice root-knot nematode (Meloidogyne graminicola).</title>
        <authorList>
            <person name="Phan N.T."/>
            <person name="Danchin E.G.J."/>
            <person name="Klopp C."/>
            <person name="Perfus-Barbeoch L."/>
            <person name="Kozlowski D.K."/>
            <person name="Koutsovoulos G.D."/>
            <person name="Lopez-Roques C."/>
            <person name="Bouchez O."/>
            <person name="Zahm M."/>
            <person name="Besnard G."/>
            <person name="Bellafiore S."/>
        </authorList>
    </citation>
    <scope>NUCLEOTIDE SEQUENCE</scope>
    <source>
        <strain evidence="8">VN-18</strain>
    </source>
</reference>
<evidence type="ECO:0000313" key="8">
    <source>
        <dbReference type="EMBL" id="KAF7638855.1"/>
    </source>
</evidence>
<dbReference type="OrthoDB" id="79687at2759"/>
<feature type="transmembrane region" description="Helical" evidence="6">
    <location>
        <begin position="265"/>
        <end position="286"/>
    </location>
</feature>
<dbReference type="CDD" id="cd14011">
    <property type="entry name" value="PK_SCY1_like"/>
    <property type="match status" value="1"/>
</dbReference>
<dbReference type="InterPro" id="IPR011989">
    <property type="entry name" value="ARM-like"/>
</dbReference>
<keyword evidence="6" id="KW-0812">Transmembrane</keyword>
<keyword evidence="6" id="KW-0472">Membrane</keyword>
<keyword evidence="8" id="KW-0808">Transferase</keyword>
<dbReference type="Gene3D" id="1.20.1250.20">
    <property type="entry name" value="MFS general substrate transporter like domains"/>
    <property type="match status" value="3"/>
</dbReference>
<protein>
    <submittedName>
        <fullName evidence="8">Protein kinase domain-containing protein</fullName>
    </submittedName>
</protein>
<dbReference type="PANTHER" id="PTHR12984:SF6">
    <property type="entry name" value="SCY1-LIKE PROTEIN 2"/>
    <property type="match status" value="1"/>
</dbReference>
<feature type="region of interest" description="Disordered" evidence="5">
    <location>
        <begin position="192"/>
        <end position="217"/>
    </location>
</feature>
<feature type="transmembrane region" description="Helical" evidence="6">
    <location>
        <begin position="425"/>
        <end position="447"/>
    </location>
</feature>
<comment type="caution">
    <text evidence="8">The sequence shown here is derived from an EMBL/GenBank/DDBJ whole genome shotgun (WGS) entry which is preliminary data.</text>
</comment>
<dbReference type="GO" id="GO:0006412">
    <property type="term" value="P:translation"/>
    <property type="evidence" value="ECO:0007669"/>
    <property type="project" value="InterPro"/>
</dbReference>
<sequence length="1265" mass="142954">MSKNSREDFNECTPLLNACSLPSMLNEPLTISERHEELDGRENSPFMPEPDERSTLAFQASTSQSVEQLNRSPRRRHHSKRNRRRRRIYSDTDLSKMRPLILSPFMPNFATQVSVDAQNRRLTNTSLTGVRTPSTPQPNLSTIVPVSSILFPRALKEKQQTVKTEANQSKKYGAVPPIKINNVTVNDLQQTIPESEESDEEDDKSSSSSSSSSTSSSYTRFSELTKKQLATIGMLAIANLCSTIAFSCIAPFYPTEAEFKGMNTSEIGLIFGIFELVMFITAPFLGKYGIMETFAGLGYTAGPIIGSVLYEYGGFQLPFFVLGVLLIFATAVSYFLIENIDDEPTDDSMGMLSMLRIPVIWLMVFAVIICAISLSFFDPTLAGHLSQFNLSTIMVGFMFLLCGGFYCVTAPLWGFILDRWHCCNLLMLFGSTATVFSMIFVGPSPFLDIDKNLILIGISLAVLGIAAGALYIPTFQNCLDAVKENGYDDSFQTYGCVSGVFQSAFAFGAFIGPTLGGLSVQTFGFPYTTTFIAVINLIFEVAVWIFEKKQMENWLKVKREEFPDILKRGVSQLTRLMHPRILRVERSLEESRDCFAFCTEPVFASLANCFNDFGHFPSPPKYLTDFSLENIEIRHGLFQLSEALAFLHNDTKMVHLNISPSSIIINKRGDWKLACFDFCVVGVVPAQDKVTFELPNWSKNSISALCPDLDYVSPELVQGDTFDCFSDVFSLGMLAITAFNNGKSIMESQNSFACYRKNFENLRQSISSLLHNKNVPDELQESLSKCLNPSAEQRIPIIQFTKLKYFDHPLVKTLNFLDSRNALDVSQKIQFFKSLPNIIPQFPLRVQLQKIYPHLAGEFGTPVLIPFILESVFIIIENSSSDEFVEEIMPSIVNVFPIQTPYQIGLLLLNKVDLFLKKMPTTALKQHFIPLIFNSLSNESTKIQELCLSELPRLVKYIEREQMHTQFLPKLLRMVLESTDIKIRVQAIACIAKLLNNLEPWMVADQLLPSLPKVNSKDPNVLMAVLGLYKLIFENERFGISKEQCAKSVIPFLVSTSIEASLNLQNFTQFIELIQRLFDKITNEHKQYLSKLSASQEEQREMNDFIDYLNNGKISEENSKVEKSPIKQVVDLGDLSFMMDDSNKKKVRGMLPHKTARGMEALKKLKCFDGCPQPYDQRKKFVLPNSLRHIALKPRRKYCTVGRLAHEVGWQYQGIVAKLEEKRKVKGTAYYTKKKAEMKLKRQAIEKAKPKTAVYDKVLEQYGYA</sequence>
<gene>
    <name evidence="8" type="ORF">Mgra_00001664</name>
</gene>
<evidence type="ECO:0000256" key="2">
    <source>
        <dbReference type="ARBA" id="ARBA00022980"/>
    </source>
</evidence>
<name>A0A8T0A0B1_9BILA</name>
<evidence type="ECO:0000313" key="9">
    <source>
        <dbReference type="Proteomes" id="UP000605970"/>
    </source>
</evidence>
<evidence type="ECO:0000256" key="6">
    <source>
        <dbReference type="SAM" id="Phobius"/>
    </source>
</evidence>
<organism evidence="8 9">
    <name type="scientific">Meloidogyne graminicola</name>
    <dbReference type="NCBI Taxonomy" id="189291"/>
    <lineage>
        <taxon>Eukaryota</taxon>
        <taxon>Metazoa</taxon>
        <taxon>Ecdysozoa</taxon>
        <taxon>Nematoda</taxon>
        <taxon>Chromadorea</taxon>
        <taxon>Rhabditida</taxon>
        <taxon>Tylenchina</taxon>
        <taxon>Tylenchomorpha</taxon>
        <taxon>Tylenchoidea</taxon>
        <taxon>Meloidogynidae</taxon>
        <taxon>Meloidogyninae</taxon>
        <taxon>Meloidogyne</taxon>
    </lineage>
</organism>
<dbReference type="FunFam" id="6.10.250.3250:FF:000001">
    <property type="entry name" value="60S ribosomal protein L13a"/>
    <property type="match status" value="1"/>
</dbReference>
<dbReference type="GO" id="GO:0022857">
    <property type="term" value="F:transmembrane transporter activity"/>
    <property type="evidence" value="ECO:0007669"/>
    <property type="project" value="InterPro"/>
</dbReference>
<feature type="region of interest" description="Disordered" evidence="5">
    <location>
        <begin position="36"/>
        <end position="92"/>
    </location>
</feature>
<evidence type="ECO:0000256" key="1">
    <source>
        <dbReference type="ARBA" id="ARBA00006227"/>
    </source>
</evidence>
<feature type="transmembrane region" description="Helical" evidence="6">
    <location>
        <begin position="316"/>
        <end position="337"/>
    </location>
</feature>
<feature type="compositionally biased region" description="Acidic residues" evidence="5">
    <location>
        <begin position="194"/>
        <end position="203"/>
    </location>
</feature>
<dbReference type="InterPro" id="IPR036259">
    <property type="entry name" value="MFS_trans_sf"/>
</dbReference>
<keyword evidence="9" id="KW-1185">Reference proteome</keyword>
<dbReference type="SUPFAM" id="SSF103473">
    <property type="entry name" value="MFS general substrate transporter"/>
    <property type="match status" value="1"/>
</dbReference>
<dbReference type="InterPro" id="IPR011701">
    <property type="entry name" value="MFS"/>
</dbReference>
<feature type="compositionally biased region" description="Basic residues" evidence="5">
    <location>
        <begin position="72"/>
        <end position="87"/>
    </location>
</feature>
<dbReference type="GO" id="GO:0005840">
    <property type="term" value="C:ribosome"/>
    <property type="evidence" value="ECO:0007669"/>
    <property type="project" value="UniProtKB-KW"/>
</dbReference>
<dbReference type="Pfam" id="PF00069">
    <property type="entry name" value="Pkinase"/>
    <property type="match status" value="1"/>
</dbReference>
<dbReference type="AlphaFoldDB" id="A0A8T0A0B1"/>
<keyword evidence="3" id="KW-0687">Ribonucleoprotein</keyword>
<accession>A0A8T0A0B1</accession>
<dbReference type="SUPFAM" id="SSF56112">
    <property type="entry name" value="Protein kinase-like (PK-like)"/>
    <property type="match status" value="1"/>
</dbReference>
<keyword evidence="8" id="KW-0418">Kinase</keyword>
<feature type="compositionally biased region" description="Polar residues" evidence="5">
    <location>
        <begin position="56"/>
        <end position="69"/>
    </location>
</feature>
<feature type="domain" description="Protein kinase" evidence="7">
    <location>
        <begin position="505"/>
        <end position="811"/>
    </location>
</feature>
<dbReference type="SMART" id="SM00220">
    <property type="entry name" value="S_TKc"/>
    <property type="match status" value="1"/>
</dbReference>
<dbReference type="SUPFAM" id="SSF52161">
    <property type="entry name" value="Ribosomal protein L13"/>
    <property type="match status" value="1"/>
</dbReference>
<feature type="transmembrane region" description="Helical" evidence="6">
    <location>
        <begin position="524"/>
        <end position="546"/>
    </location>
</feature>
<feature type="transmembrane region" description="Helical" evidence="6">
    <location>
        <begin position="229"/>
        <end position="253"/>
    </location>
</feature>
<feature type="transmembrane region" description="Helical" evidence="6">
    <location>
        <begin position="453"/>
        <end position="472"/>
    </location>
</feature>
<proteinExistence type="inferred from homology"/>
<evidence type="ECO:0000259" key="7">
    <source>
        <dbReference type="PROSITE" id="PS50011"/>
    </source>
</evidence>
<dbReference type="InterPro" id="IPR051177">
    <property type="entry name" value="CIK-Related_Protein"/>
</dbReference>
<dbReference type="Gene3D" id="3.90.1180.10">
    <property type="entry name" value="Ribosomal protein L13"/>
    <property type="match status" value="1"/>
</dbReference>
<evidence type="ECO:0000256" key="5">
    <source>
        <dbReference type="SAM" id="MobiDB-lite"/>
    </source>
</evidence>
<evidence type="ECO:0000256" key="3">
    <source>
        <dbReference type="ARBA" id="ARBA00023274"/>
    </source>
</evidence>
<dbReference type="InterPro" id="IPR011009">
    <property type="entry name" value="Kinase-like_dom_sf"/>
</dbReference>
<dbReference type="PROSITE" id="PS50011">
    <property type="entry name" value="PROTEIN_KINASE_DOM"/>
    <property type="match status" value="1"/>
</dbReference>
<dbReference type="SUPFAM" id="SSF48371">
    <property type="entry name" value="ARM repeat"/>
    <property type="match status" value="1"/>
</dbReference>
<keyword evidence="2" id="KW-0689">Ribosomal protein</keyword>
<dbReference type="InterPro" id="IPR016024">
    <property type="entry name" value="ARM-type_fold"/>
</dbReference>
<dbReference type="GO" id="GO:0004672">
    <property type="term" value="F:protein kinase activity"/>
    <property type="evidence" value="ECO:0007669"/>
    <property type="project" value="InterPro"/>
</dbReference>
<feature type="transmembrane region" description="Helical" evidence="6">
    <location>
        <begin position="358"/>
        <end position="377"/>
    </location>
</feature>
<dbReference type="Pfam" id="PF07690">
    <property type="entry name" value="MFS_1"/>
    <property type="match status" value="1"/>
</dbReference>
<dbReference type="Gene3D" id="6.10.250.3250">
    <property type="match status" value="1"/>
</dbReference>
<feature type="compositionally biased region" description="Low complexity" evidence="5">
    <location>
        <begin position="206"/>
        <end position="217"/>
    </location>
</feature>
<dbReference type="InterPro" id="IPR000719">
    <property type="entry name" value="Prot_kinase_dom"/>
</dbReference>
<dbReference type="Gene3D" id="1.25.10.10">
    <property type="entry name" value="Leucine-rich Repeat Variant"/>
    <property type="match status" value="1"/>
</dbReference>
<keyword evidence="6" id="KW-1133">Transmembrane helix</keyword>
<comment type="similarity">
    <text evidence="4">Belongs to the protein kinase superfamily.</text>
</comment>
<dbReference type="GO" id="GO:0005524">
    <property type="term" value="F:ATP binding"/>
    <property type="evidence" value="ECO:0007669"/>
    <property type="project" value="InterPro"/>
</dbReference>
<dbReference type="Gene3D" id="1.10.510.10">
    <property type="entry name" value="Transferase(Phosphotransferase) domain 1"/>
    <property type="match status" value="1"/>
</dbReference>
<dbReference type="EMBL" id="JABEBT010000009">
    <property type="protein sequence ID" value="KAF7638855.1"/>
    <property type="molecule type" value="Genomic_DNA"/>
</dbReference>
<dbReference type="InterPro" id="IPR036899">
    <property type="entry name" value="Ribosomal_uL13_sf"/>
</dbReference>
<dbReference type="Proteomes" id="UP000605970">
    <property type="component" value="Unassembled WGS sequence"/>
</dbReference>
<dbReference type="PANTHER" id="PTHR12984">
    <property type="entry name" value="SCY1-RELATED S/T PROTEIN KINASE-LIKE"/>
    <property type="match status" value="1"/>
</dbReference>
<feature type="transmembrane region" description="Helical" evidence="6">
    <location>
        <begin position="389"/>
        <end position="413"/>
    </location>
</feature>
<evidence type="ECO:0000256" key="4">
    <source>
        <dbReference type="ARBA" id="ARBA00038349"/>
    </source>
</evidence>